<dbReference type="GO" id="GO:0016301">
    <property type="term" value="F:kinase activity"/>
    <property type="evidence" value="ECO:0007669"/>
    <property type="project" value="UniProtKB-KW"/>
</dbReference>
<dbReference type="SUPFAM" id="SSF56112">
    <property type="entry name" value="Protein kinase-like (PK-like)"/>
    <property type="match status" value="1"/>
</dbReference>
<gene>
    <name evidence="1" type="primary">CDK20</name>
    <name evidence="1" type="ORF">TR127009</name>
</gene>
<keyword evidence="1" id="KW-0808">Transferase</keyword>
<dbReference type="AlphaFoldDB" id="A0A0X3PSA6"/>
<dbReference type="InterPro" id="IPR011009">
    <property type="entry name" value="Kinase-like_dom_sf"/>
</dbReference>
<dbReference type="Gene3D" id="1.10.510.10">
    <property type="entry name" value="Transferase(Phosphotransferase) domain 1"/>
    <property type="match status" value="1"/>
</dbReference>
<proteinExistence type="predicted"/>
<name>A0A0X3PSA6_SCHSO</name>
<protein>
    <submittedName>
        <fullName evidence="1">Cyclin-dependent kinase 20</fullName>
    </submittedName>
</protein>
<keyword evidence="1" id="KW-0418">Kinase</keyword>
<reference evidence="1" key="1">
    <citation type="submission" date="2016-01" db="EMBL/GenBank/DDBJ databases">
        <title>Reference transcriptome for the parasite Schistocephalus solidus: insights into the molecular evolution of parasitism.</title>
        <authorList>
            <person name="Hebert F.O."/>
            <person name="Grambauer S."/>
            <person name="Barber I."/>
            <person name="Landry C.R."/>
            <person name="Aubin-Horth N."/>
        </authorList>
    </citation>
    <scope>NUCLEOTIDE SEQUENCE</scope>
</reference>
<evidence type="ECO:0000313" key="1">
    <source>
        <dbReference type="EMBL" id="JAP50076.1"/>
    </source>
</evidence>
<accession>A0A0X3PSA6</accession>
<organism evidence="1">
    <name type="scientific">Schistocephalus solidus</name>
    <name type="common">Tapeworm</name>
    <dbReference type="NCBI Taxonomy" id="70667"/>
    <lineage>
        <taxon>Eukaryota</taxon>
        <taxon>Metazoa</taxon>
        <taxon>Spiralia</taxon>
        <taxon>Lophotrochozoa</taxon>
        <taxon>Platyhelminthes</taxon>
        <taxon>Cestoda</taxon>
        <taxon>Eucestoda</taxon>
        <taxon>Diphyllobothriidea</taxon>
        <taxon>Diphyllobothriidae</taxon>
        <taxon>Schistocephalus</taxon>
    </lineage>
</organism>
<sequence>IVTKLCYVNKPLNEENIRCGRPLFSKLCGYSQFHPLAKFRMNKYTILNRIGEGAHGIVLKGRHNEGLRNLPDYNKISFTNCKPVAFEDVILEASPLALDLLKKFLCYEPSRRVMAEKALMHEYFITEPLPAHHSELPRLTHRNRPVPLYKNFETCLKAPLSSLLTEPAFFNDAAAFSIFNRLQADPEPES</sequence>
<feature type="non-terminal residue" evidence="1">
    <location>
        <position position="1"/>
    </location>
</feature>
<dbReference type="EMBL" id="GEEE01013149">
    <property type="protein sequence ID" value="JAP50076.1"/>
    <property type="molecule type" value="Transcribed_RNA"/>
</dbReference>